<evidence type="ECO:0000313" key="3">
    <source>
        <dbReference type="EMBL" id="KAK3178590.1"/>
    </source>
</evidence>
<dbReference type="InterPro" id="IPR015814">
    <property type="entry name" value="Pgluconate_DH_NAD-bd_C"/>
</dbReference>
<comment type="caution">
    <text evidence="3">The sequence shown here is derived from an EMBL/GenBank/DDBJ whole genome shotgun (WGS) entry which is preliminary data.</text>
</comment>
<dbReference type="InterPro" id="IPR028939">
    <property type="entry name" value="P5C_Rdtase_cat_N"/>
</dbReference>
<dbReference type="InterPro" id="IPR036291">
    <property type="entry name" value="NAD(P)-bd_dom_sf"/>
</dbReference>
<dbReference type="SUPFAM" id="SSF51735">
    <property type="entry name" value="NAD(P)-binding Rossmann-fold domains"/>
    <property type="match status" value="1"/>
</dbReference>
<evidence type="ECO:0000259" key="1">
    <source>
        <dbReference type="Pfam" id="PF03807"/>
    </source>
</evidence>
<accession>A0AAD9ZH05</accession>
<dbReference type="Pfam" id="PF09130">
    <property type="entry name" value="DUF1932"/>
    <property type="match status" value="1"/>
</dbReference>
<proteinExistence type="predicted"/>
<evidence type="ECO:0008006" key="5">
    <source>
        <dbReference type="Google" id="ProtNLM"/>
    </source>
</evidence>
<dbReference type="Pfam" id="PF03807">
    <property type="entry name" value="F420_oxidored"/>
    <property type="match status" value="1"/>
</dbReference>
<name>A0AAD9ZH05_9LECA</name>
<evidence type="ECO:0000259" key="2">
    <source>
        <dbReference type="Pfam" id="PF09130"/>
    </source>
</evidence>
<dbReference type="Proteomes" id="UP001276659">
    <property type="component" value="Unassembled WGS sequence"/>
</dbReference>
<gene>
    <name evidence="3" type="ORF">OEA41_000727</name>
</gene>
<reference evidence="3" key="1">
    <citation type="submission" date="2022-11" db="EMBL/GenBank/DDBJ databases">
        <title>Chromosomal genome sequence assembly and mating type (MAT) locus characterization of the leprose asexual lichenized fungus Lepraria neglecta (Nyl.) Erichsen.</title>
        <authorList>
            <person name="Allen J.L."/>
            <person name="Pfeffer B."/>
        </authorList>
    </citation>
    <scope>NUCLEOTIDE SEQUENCE</scope>
    <source>
        <strain evidence="3">Allen 5258</strain>
    </source>
</reference>
<keyword evidence="4" id="KW-1185">Reference proteome</keyword>
<sequence length="161" mass="17525">MPPPLATIGIASIGEMGAGIAELLSAHNCRINSLTLTSESTRQRARAASIELVESDKHLIQEVDYILSIVPPRDAVSTAEKMLNSFKLGKRALRLERGLCYVDLNAISPKTAMRIAERFKGTDTGELAAKGLVGMPPKAYRWVDGMKEIAETMHDEGGFEK</sequence>
<organism evidence="3 4">
    <name type="scientific">Lepraria neglecta</name>
    <dbReference type="NCBI Taxonomy" id="209136"/>
    <lineage>
        <taxon>Eukaryota</taxon>
        <taxon>Fungi</taxon>
        <taxon>Dikarya</taxon>
        <taxon>Ascomycota</taxon>
        <taxon>Pezizomycotina</taxon>
        <taxon>Lecanoromycetes</taxon>
        <taxon>OSLEUM clade</taxon>
        <taxon>Lecanoromycetidae</taxon>
        <taxon>Lecanorales</taxon>
        <taxon>Lecanorineae</taxon>
        <taxon>Stereocaulaceae</taxon>
        <taxon>Lepraria</taxon>
    </lineage>
</organism>
<feature type="domain" description="Pyrroline-5-carboxylate reductase catalytic N-terminal" evidence="1">
    <location>
        <begin position="7"/>
        <end position="82"/>
    </location>
</feature>
<dbReference type="AlphaFoldDB" id="A0AAD9ZH05"/>
<evidence type="ECO:0000313" key="4">
    <source>
        <dbReference type="Proteomes" id="UP001276659"/>
    </source>
</evidence>
<feature type="domain" description="Phosphogluconate dehydrogenase NAD-binding putative C-terminal" evidence="2">
    <location>
        <begin position="116"/>
        <end position="157"/>
    </location>
</feature>
<dbReference type="Gene3D" id="3.40.50.720">
    <property type="entry name" value="NAD(P)-binding Rossmann-like Domain"/>
    <property type="match status" value="1"/>
</dbReference>
<dbReference type="EMBL" id="JASNWA010000003">
    <property type="protein sequence ID" value="KAK3178590.1"/>
    <property type="molecule type" value="Genomic_DNA"/>
</dbReference>
<dbReference type="GO" id="GO:0050661">
    <property type="term" value="F:NADP binding"/>
    <property type="evidence" value="ECO:0007669"/>
    <property type="project" value="InterPro"/>
</dbReference>
<protein>
    <recommendedName>
        <fullName evidence="5">6-phosphogluconate dehydrogenase NADP-binding domain-containing protein</fullName>
    </recommendedName>
</protein>